<dbReference type="OMA" id="AIWKIFH"/>
<dbReference type="GO" id="GO:0031490">
    <property type="term" value="F:chromatin DNA binding"/>
    <property type="evidence" value="ECO:0007669"/>
    <property type="project" value="TreeGrafter"/>
</dbReference>
<dbReference type="GO" id="GO:0000785">
    <property type="term" value="C:chromatin"/>
    <property type="evidence" value="ECO:0007669"/>
    <property type="project" value="TreeGrafter"/>
</dbReference>
<dbReference type="GO" id="GO:0006357">
    <property type="term" value="P:regulation of transcription by RNA polymerase II"/>
    <property type="evidence" value="ECO:0007669"/>
    <property type="project" value="TreeGrafter"/>
</dbReference>
<dbReference type="GO" id="GO:0003712">
    <property type="term" value="F:transcription coregulator activity"/>
    <property type="evidence" value="ECO:0007669"/>
    <property type="project" value="TreeGrafter"/>
</dbReference>
<keyword evidence="3" id="KW-0539">Nucleus</keyword>
<dbReference type="InterPro" id="IPR003347">
    <property type="entry name" value="JmjC_dom"/>
</dbReference>
<dbReference type="AlphaFoldDB" id="A0A0H5S7P1"/>
<dbReference type="GO" id="GO:0032454">
    <property type="term" value="F:histone H3K9 demethylase activity"/>
    <property type="evidence" value="ECO:0007669"/>
    <property type="project" value="InterPro"/>
</dbReference>
<dbReference type="SMART" id="SM00558">
    <property type="entry name" value="JmjC"/>
    <property type="match status" value="1"/>
</dbReference>
<dbReference type="PANTHER" id="PTHR12549">
    <property type="entry name" value="JMJC DOMAIN-CONTAINING HISTONE DEMETHYLATION PROTEIN"/>
    <property type="match status" value="1"/>
</dbReference>
<dbReference type="Pfam" id="PF02373">
    <property type="entry name" value="JmjC"/>
    <property type="match status" value="1"/>
</dbReference>
<dbReference type="Gene3D" id="2.60.120.650">
    <property type="entry name" value="Cupin"/>
    <property type="match status" value="1"/>
</dbReference>
<keyword evidence="2" id="KW-0479">Metal-binding</keyword>
<comment type="subcellular location">
    <subcellularLocation>
        <location evidence="1">Nucleus</location>
    </subcellularLocation>
</comment>
<protein>
    <submittedName>
        <fullName evidence="6">Bm10151</fullName>
    </submittedName>
</protein>
<organism evidence="6">
    <name type="scientific">Brugia malayi</name>
    <name type="common">Filarial nematode worm</name>
    <dbReference type="NCBI Taxonomy" id="6279"/>
    <lineage>
        <taxon>Eukaryota</taxon>
        <taxon>Metazoa</taxon>
        <taxon>Ecdysozoa</taxon>
        <taxon>Nematoda</taxon>
        <taxon>Chromadorea</taxon>
        <taxon>Rhabditida</taxon>
        <taxon>Spirurina</taxon>
        <taxon>Spiruromorpha</taxon>
        <taxon>Filarioidea</taxon>
        <taxon>Onchocercidae</taxon>
        <taxon>Brugia</taxon>
    </lineage>
</organism>
<dbReference type="GO" id="GO:0000118">
    <property type="term" value="C:histone deacetylase complex"/>
    <property type="evidence" value="ECO:0007669"/>
    <property type="project" value="TreeGrafter"/>
</dbReference>
<dbReference type="EMBL" id="LN856968">
    <property type="protein sequence ID" value="CRZ24631.1"/>
    <property type="molecule type" value="Genomic_DNA"/>
</dbReference>
<dbReference type="PROSITE" id="PS51184">
    <property type="entry name" value="JMJC"/>
    <property type="match status" value="1"/>
</dbReference>
<evidence type="ECO:0000256" key="3">
    <source>
        <dbReference type="ARBA" id="ARBA00023242"/>
    </source>
</evidence>
<evidence type="ECO:0000256" key="2">
    <source>
        <dbReference type="ARBA" id="ARBA00022723"/>
    </source>
</evidence>
<accession>A0A0H5S7P1</accession>
<sequence length="815" mass="92657">MAGKECFEFIGSSSDLQFGMLRIRLRVGGARTMAAVGKRHAEHLTTNSEENDASPGGGASDKLSIQSDAALPRKRPRTSAKHAVIDSSNVETGCGDDGATQFIGSQGDIYEEVITERVIVPQRSCRGDQDLKEKTPMRNISNENTKSETVTSDRYNEPKKYKYFRKLVETSCDLANWRLQERPCVNSLYDPCIICAAAPNKKKAMDCRFYNRMLRNRDDPKLCRHLVINDIEKIKSLFLLEMDVPTEQFIDKTGKPKEKAEASQMAAYVLQCVYSSYEKVVIREQEAISDFREEDAFYNHTFGEKQICDACRFAILNAHFCCEICGSELCTACYKKLDGKDSYPPIWLESLPCTNGRVHSSSMFHLGSFLPSFDIFRDTLYQSMKQIVRYGVKRGGALCNGNHGRGCNVKLFQEEKCYCPCFSPLSKFPIEKVCVIEDQFSSDAYARFKAHLAAHNPIVVENVNRHPRYRRSLWTQAAFEKILACDRNLRVLDSRNFSTVMIRDKPCSLRMFWSKFGLKRGNDDCYMKIKDFPESKLFSSIAPEQYVNLYEIMPFLDYTHIDRKESGRGRLNLLNLFNNRCEQLDPGPKVYVCFGLYNAPHLASTPLHLDVSDAVNFLPFVKAPDEMSREEVRDAVERRLDVEGIRGFHKERALREPEKAGAIWKIFHPSDNAKIRAAIMEWKEVKGEEWSGDVIHNQDVVVTREMMDFFEERGIECRMFVQNEGDVVFIPSGAAHQVQNINSCVKIAEDFVAAEGIAYTVAVTNELRFLRTKDDLVQVDKLLHFACAAAAAVLQNSEPGLVTSSLPQKSLYEEQ</sequence>
<name>A0A0H5S7P1_BRUMA</name>
<reference evidence="6" key="1">
    <citation type="journal article" date="2007" name="Science">
        <title>Draft genome of the filarial nematode parasite Brugia malayi.</title>
        <authorList>
            <person name="Ghedin E."/>
            <person name="Wang S."/>
            <person name="Spiro D."/>
            <person name="Caler E."/>
            <person name="Zhao Q."/>
            <person name="Crabtree J."/>
            <person name="Allen J.E."/>
            <person name="Delcher A.L."/>
            <person name="Guiliano D.B."/>
            <person name="Miranda-Saavedra D."/>
            <person name="Angiuoli S.V."/>
            <person name="Creasy T."/>
            <person name="Amedeo P."/>
            <person name="Haas B."/>
            <person name="El-Sayed N.M."/>
            <person name="Wortman J.R."/>
            <person name="Feldblyum T."/>
            <person name="Tallon L."/>
            <person name="Schatz M."/>
            <person name="Shumway M."/>
            <person name="Koo H."/>
            <person name="Salzberg S.L."/>
            <person name="Schobel S."/>
            <person name="Pertea M."/>
            <person name="Pop M."/>
            <person name="White O."/>
            <person name="Barton G.J."/>
            <person name="Carlow C.K."/>
            <person name="Crawford M.J."/>
            <person name="Daub J."/>
            <person name="Dimmic M.W."/>
            <person name="Estes C.F."/>
            <person name="Foster J.M."/>
            <person name="Ganatra M."/>
            <person name="Gregory W.F."/>
            <person name="Johnson N.M."/>
            <person name="Jin J."/>
            <person name="Komuniecki R."/>
            <person name="Korf I."/>
            <person name="Kumar S."/>
            <person name="Laney S."/>
            <person name="Li B.W."/>
            <person name="Li W."/>
            <person name="Lindblom T.H."/>
            <person name="Lustigman S."/>
            <person name="Ma D."/>
            <person name="Maina C.V."/>
            <person name="Martin D.M."/>
            <person name="McCarter J.P."/>
            <person name="McReynolds L."/>
            <person name="Mitreva M."/>
            <person name="Nutman T.B."/>
            <person name="Parkinson J."/>
            <person name="Peregrin-Alvarez J.M."/>
            <person name="Poole C."/>
            <person name="Ren Q."/>
            <person name="Saunders L."/>
            <person name="Sluder A.E."/>
            <person name="Smith K."/>
            <person name="Stanke M."/>
            <person name="Unnasch T.R."/>
            <person name="Ware J."/>
            <person name="Wei A.D."/>
            <person name="Weil G."/>
            <person name="Williams D.J."/>
            <person name="Zhang Y."/>
            <person name="Williams S.A."/>
            <person name="Fraser-Liggett C."/>
            <person name="Slatko B."/>
            <person name="Blaxter M.L."/>
            <person name="Scott A.L."/>
        </authorList>
    </citation>
    <scope>NUCLEOTIDE SEQUENCE</scope>
    <source>
        <strain evidence="6">FR3</strain>
    </source>
</reference>
<proteinExistence type="predicted"/>
<evidence type="ECO:0000256" key="1">
    <source>
        <dbReference type="ARBA" id="ARBA00004123"/>
    </source>
</evidence>
<dbReference type="GO" id="GO:0046872">
    <property type="term" value="F:metal ion binding"/>
    <property type="evidence" value="ECO:0007669"/>
    <property type="project" value="UniProtKB-KW"/>
</dbReference>
<evidence type="ECO:0000313" key="6">
    <source>
        <dbReference type="EMBL" id="CRZ24631.1"/>
    </source>
</evidence>
<dbReference type="SUPFAM" id="SSF51197">
    <property type="entry name" value="Clavaminate synthase-like"/>
    <property type="match status" value="1"/>
</dbReference>
<reference evidence="6" key="2">
    <citation type="submission" date="2012-12" db="EMBL/GenBank/DDBJ databases">
        <authorList>
            <person name="Gao Y.W."/>
            <person name="Fan S.T."/>
            <person name="Sun H.T."/>
            <person name="Wang Z."/>
            <person name="Gao X.L."/>
            <person name="Li Y.G."/>
            <person name="Wang T.C."/>
            <person name="Zhang K."/>
            <person name="Xu W.W."/>
            <person name="Yu Z.J."/>
            <person name="Xia X.Z."/>
        </authorList>
    </citation>
    <scope>NUCLEOTIDE SEQUENCE</scope>
    <source>
        <strain evidence="6">FR3</strain>
    </source>
</reference>
<feature type="domain" description="JmjC" evidence="5">
    <location>
        <begin position="545"/>
        <end position="768"/>
    </location>
</feature>
<gene>
    <name evidence="6" type="ORF">Bm10151</name>
    <name evidence="6" type="ORF">BM_Bm10151</name>
</gene>
<evidence type="ECO:0000259" key="5">
    <source>
        <dbReference type="PROSITE" id="PS51184"/>
    </source>
</evidence>
<dbReference type="PANTHER" id="PTHR12549:SF38">
    <property type="entry name" value="JMJC DOMAIN-CONTAINING HISTONE DEMETHYLASE 2, ISOFORM A"/>
    <property type="match status" value="1"/>
</dbReference>
<evidence type="ECO:0000256" key="4">
    <source>
        <dbReference type="SAM" id="MobiDB-lite"/>
    </source>
</evidence>
<dbReference type="InterPro" id="IPR045109">
    <property type="entry name" value="LSDs-like"/>
</dbReference>
<feature type="region of interest" description="Disordered" evidence="4">
    <location>
        <begin position="41"/>
        <end position="92"/>
    </location>
</feature>